<dbReference type="AlphaFoldDB" id="A0A0G0E6D6"/>
<dbReference type="CDD" id="cd06223">
    <property type="entry name" value="PRTases_typeI"/>
    <property type="match status" value="1"/>
</dbReference>
<accession>A0A0G0E6D6</accession>
<dbReference type="PANTHER" id="PTHR43363">
    <property type="entry name" value="HYPOXANTHINE PHOSPHORIBOSYLTRANSFERASE"/>
    <property type="match status" value="1"/>
</dbReference>
<keyword evidence="2 4" id="KW-0808">Transferase</keyword>
<dbReference type="STRING" id="1618484.UR56_C0003G0029"/>
<dbReference type="EMBL" id="LBPR01000003">
    <property type="protein sequence ID" value="KKP62922.1"/>
    <property type="molecule type" value="Genomic_DNA"/>
</dbReference>
<protein>
    <submittedName>
        <fullName evidence="4">Purine phosphoribosyltransferase</fullName>
    </submittedName>
</protein>
<dbReference type="Gene3D" id="3.40.50.2020">
    <property type="match status" value="1"/>
</dbReference>
<evidence type="ECO:0000259" key="3">
    <source>
        <dbReference type="Pfam" id="PF00156"/>
    </source>
</evidence>
<gene>
    <name evidence="4" type="ORF">UR56_C0003G0029</name>
</gene>
<dbReference type="SUPFAM" id="SSF53271">
    <property type="entry name" value="PRTase-like"/>
    <property type="match status" value="1"/>
</dbReference>
<proteinExistence type="predicted"/>
<reference evidence="4 5" key="1">
    <citation type="journal article" date="2015" name="Nature">
        <title>rRNA introns, odd ribosomes, and small enigmatic genomes across a large radiation of phyla.</title>
        <authorList>
            <person name="Brown C.T."/>
            <person name="Hug L.A."/>
            <person name="Thomas B.C."/>
            <person name="Sharon I."/>
            <person name="Castelle C.J."/>
            <person name="Singh A."/>
            <person name="Wilkins M.J."/>
            <person name="Williams K.H."/>
            <person name="Banfield J.F."/>
        </authorList>
    </citation>
    <scope>NUCLEOTIDE SEQUENCE [LARGE SCALE GENOMIC DNA]</scope>
</reference>
<comment type="caution">
    <text evidence="4">The sequence shown here is derived from an EMBL/GenBank/DDBJ whole genome shotgun (WGS) entry which is preliminary data.</text>
</comment>
<sequence>MSNNKILFKKTQFLKETWSYIAPTWEEMGLICLDLGVEINESKKKFDTLITLAKGGWTWARTMADILQVYELSSFKLSFYDSSSPGIRLKKPLLEIPLTIPLAKKKVILFDDVNDSGHSLKYAIKYLEHFGPSSITTATLFHKPKFAIIKPDFVGSETDAWIVFPHERREVIDGLALKWKKNGLKIKEIRERLIKIGLPEKEVNIFLRVRS</sequence>
<name>A0A0G0E6D6_9BACT</name>
<evidence type="ECO:0000256" key="1">
    <source>
        <dbReference type="ARBA" id="ARBA00022676"/>
    </source>
</evidence>
<feature type="domain" description="Phosphoribosyltransferase" evidence="3">
    <location>
        <begin position="31"/>
        <end position="146"/>
    </location>
</feature>
<keyword evidence="1 4" id="KW-0328">Glycosyltransferase</keyword>
<dbReference type="Pfam" id="PF00156">
    <property type="entry name" value="Pribosyltran"/>
    <property type="match status" value="1"/>
</dbReference>
<dbReference type="InterPro" id="IPR000836">
    <property type="entry name" value="PRTase_dom"/>
</dbReference>
<dbReference type="InterPro" id="IPR029057">
    <property type="entry name" value="PRTase-like"/>
</dbReference>
<evidence type="ECO:0000313" key="4">
    <source>
        <dbReference type="EMBL" id="KKP62922.1"/>
    </source>
</evidence>
<dbReference type="GO" id="GO:0016757">
    <property type="term" value="F:glycosyltransferase activity"/>
    <property type="evidence" value="ECO:0007669"/>
    <property type="project" value="UniProtKB-KW"/>
</dbReference>
<dbReference type="PANTHER" id="PTHR43363:SF2">
    <property type="entry name" value="PHOSPHORIBOSYLTRANSFERASE"/>
    <property type="match status" value="1"/>
</dbReference>
<dbReference type="Proteomes" id="UP000034004">
    <property type="component" value="Unassembled WGS sequence"/>
</dbReference>
<organism evidence="4 5">
    <name type="scientific">Candidatus Roizmanbacteria bacterium GW2011_GWC2_34_23</name>
    <dbReference type="NCBI Taxonomy" id="1618484"/>
    <lineage>
        <taxon>Bacteria</taxon>
        <taxon>Candidatus Roizmaniibacteriota</taxon>
    </lineage>
</organism>
<evidence type="ECO:0000313" key="5">
    <source>
        <dbReference type="Proteomes" id="UP000034004"/>
    </source>
</evidence>
<evidence type="ECO:0000256" key="2">
    <source>
        <dbReference type="ARBA" id="ARBA00022679"/>
    </source>
</evidence>